<feature type="compositionally biased region" description="Basic and acidic residues" evidence="1">
    <location>
        <begin position="204"/>
        <end position="214"/>
    </location>
</feature>
<dbReference type="Proteomes" id="UP000027073">
    <property type="component" value="Unassembled WGS sequence"/>
</dbReference>
<dbReference type="Gene3D" id="3.30.420.10">
    <property type="entry name" value="Ribonuclease H-like superfamily/Ribonuclease H"/>
    <property type="match status" value="1"/>
</dbReference>
<evidence type="ECO:0000313" key="4">
    <source>
        <dbReference type="Proteomes" id="UP000027073"/>
    </source>
</evidence>
<feature type="region of interest" description="Disordered" evidence="1">
    <location>
        <begin position="182"/>
        <end position="238"/>
    </location>
</feature>
<gene>
    <name evidence="3" type="ORF">PLEOSDRAFT_165320</name>
</gene>
<feature type="compositionally biased region" description="Polar residues" evidence="1">
    <location>
        <begin position="752"/>
        <end position="765"/>
    </location>
</feature>
<feature type="region of interest" description="Disordered" evidence="1">
    <location>
        <begin position="845"/>
        <end position="899"/>
    </location>
</feature>
<dbReference type="EMBL" id="KL198005">
    <property type="protein sequence ID" value="KDQ31977.1"/>
    <property type="molecule type" value="Genomic_DNA"/>
</dbReference>
<reference evidence="4" key="1">
    <citation type="journal article" date="2014" name="Proc. Natl. Acad. Sci. U.S.A.">
        <title>Extensive sampling of basidiomycete genomes demonstrates inadequacy of the white-rot/brown-rot paradigm for wood decay fungi.</title>
        <authorList>
            <person name="Riley R."/>
            <person name="Salamov A.A."/>
            <person name="Brown D.W."/>
            <person name="Nagy L.G."/>
            <person name="Floudas D."/>
            <person name="Held B.W."/>
            <person name="Levasseur A."/>
            <person name="Lombard V."/>
            <person name="Morin E."/>
            <person name="Otillar R."/>
            <person name="Lindquist E.A."/>
            <person name="Sun H."/>
            <person name="LaButti K.M."/>
            <person name="Schmutz J."/>
            <person name="Jabbour D."/>
            <person name="Luo H."/>
            <person name="Baker S.E."/>
            <person name="Pisabarro A.G."/>
            <person name="Walton J.D."/>
            <person name="Blanchette R.A."/>
            <person name="Henrissat B."/>
            <person name="Martin F."/>
            <person name="Cullen D."/>
            <person name="Hibbett D.S."/>
            <person name="Grigoriev I.V."/>
        </authorList>
    </citation>
    <scope>NUCLEOTIDE SEQUENCE [LARGE SCALE GENOMIC DNA]</scope>
    <source>
        <strain evidence="4">PC15</strain>
    </source>
</reference>
<dbReference type="PANTHER" id="PTHR35871:SF1">
    <property type="entry name" value="CXC1-LIKE CYSTEINE CLUSTER ASSOCIATED WITH KDZ TRANSPOSASES DOMAIN-CONTAINING PROTEIN"/>
    <property type="match status" value="1"/>
</dbReference>
<dbReference type="InterPro" id="IPR008266">
    <property type="entry name" value="Tyr_kinase_AS"/>
</dbReference>
<dbReference type="Gene3D" id="1.10.510.10">
    <property type="entry name" value="Transferase(Phosphotransferase) domain 1"/>
    <property type="match status" value="1"/>
</dbReference>
<dbReference type="InterPro" id="IPR040976">
    <property type="entry name" value="Pkinase_fungal"/>
</dbReference>
<organism evidence="3 4">
    <name type="scientific">Pleurotus ostreatus (strain PC15)</name>
    <name type="common">Oyster mushroom</name>
    <dbReference type="NCBI Taxonomy" id="1137138"/>
    <lineage>
        <taxon>Eukaryota</taxon>
        <taxon>Fungi</taxon>
        <taxon>Dikarya</taxon>
        <taxon>Basidiomycota</taxon>
        <taxon>Agaricomycotina</taxon>
        <taxon>Agaricomycetes</taxon>
        <taxon>Agaricomycetidae</taxon>
        <taxon>Agaricales</taxon>
        <taxon>Pleurotineae</taxon>
        <taxon>Pleurotaceae</taxon>
        <taxon>Pleurotus</taxon>
    </lineage>
</organism>
<dbReference type="InterPro" id="IPR011009">
    <property type="entry name" value="Kinase-like_dom_sf"/>
</dbReference>
<dbReference type="PROSITE" id="PS00109">
    <property type="entry name" value="PROTEIN_KINASE_TYR"/>
    <property type="match status" value="1"/>
</dbReference>
<dbReference type="VEuPathDB" id="FungiDB:PLEOSDRAFT_165320"/>
<evidence type="ECO:0000259" key="2">
    <source>
        <dbReference type="PROSITE" id="PS50011"/>
    </source>
</evidence>
<feature type="compositionally biased region" description="Low complexity" evidence="1">
    <location>
        <begin position="219"/>
        <end position="230"/>
    </location>
</feature>
<accession>A0A067P6D2</accession>
<dbReference type="InterPro" id="IPR036397">
    <property type="entry name" value="RNaseH_sf"/>
</dbReference>
<evidence type="ECO:0000313" key="3">
    <source>
        <dbReference type="EMBL" id="KDQ31977.1"/>
    </source>
</evidence>
<feature type="compositionally biased region" description="Acidic residues" evidence="1">
    <location>
        <begin position="808"/>
        <end position="819"/>
    </location>
</feature>
<dbReference type="GO" id="GO:0005524">
    <property type="term" value="F:ATP binding"/>
    <property type="evidence" value="ECO:0007669"/>
    <property type="project" value="InterPro"/>
</dbReference>
<feature type="compositionally biased region" description="Acidic residues" evidence="1">
    <location>
        <begin position="789"/>
        <end position="801"/>
    </location>
</feature>
<feature type="compositionally biased region" description="Polar residues" evidence="1">
    <location>
        <begin position="20"/>
        <end position="33"/>
    </location>
</feature>
<evidence type="ECO:0000256" key="1">
    <source>
        <dbReference type="SAM" id="MobiDB-lite"/>
    </source>
</evidence>
<dbReference type="Pfam" id="PF17667">
    <property type="entry name" value="Pkinase_fungal"/>
    <property type="match status" value="1"/>
</dbReference>
<feature type="region of interest" description="Disordered" evidence="1">
    <location>
        <begin position="1"/>
        <end position="33"/>
    </location>
</feature>
<feature type="compositionally biased region" description="Polar residues" evidence="1">
    <location>
        <begin position="1"/>
        <end position="12"/>
    </location>
</feature>
<feature type="domain" description="Protein kinase" evidence="2">
    <location>
        <begin position="381"/>
        <end position="682"/>
    </location>
</feature>
<protein>
    <recommendedName>
        <fullName evidence="2">Protein kinase domain-containing protein</fullName>
    </recommendedName>
</protein>
<dbReference type="InParanoid" id="A0A067P6D2"/>
<dbReference type="GO" id="GO:0004672">
    <property type="term" value="F:protein kinase activity"/>
    <property type="evidence" value="ECO:0007669"/>
    <property type="project" value="InterPro"/>
</dbReference>
<proteinExistence type="predicted"/>
<name>A0A067P6D2_PLEO1</name>
<feature type="region of interest" description="Disordered" evidence="1">
    <location>
        <begin position="914"/>
        <end position="977"/>
    </location>
</feature>
<feature type="compositionally biased region" description="Basic residues" evidence="1">
    <location>
        <begin position="858"/>
        <end position="876"/>
    </location>
</feature>
<sequence>MSRAQTPVNSQRPPLDGVHSTPQSAGSGSNLTYDTQSTRLHYSPYLYQDLSNEKIMAFEDFCKTIFDFDFDQPKKPITKKLRSLLDRYRLPVTEETGRYEPFILLANEILLECGSEYVFVRNDPKYLWGIDPGRKPDILLVHKSASLLREPIVQGPEVAFHPCDIISFHEFKLVQKDLRVPIPPRPTPSVKETFGPSAQKRKASTSEHATEGRVRKSPRPSSSSTSVARTKGSDVDAGRGLEVPVEEEASSTALVHHPLIQCASYALEMLSKGFRRHVIGFLATDGQIEFLYYDHSVVLRSSPFSFVDNLDQFHQIISHLGRMPLDRYGFCSNVILATPDCMSGRLYNMRNKDRQTMANTFEGLNLTLNNGLVLTLGHIAYQPHGLIGRGTLVVKVQAGSNVPKEWPERVVAKLSWLPSSREPEHDILKEIQKAIVRDPSAAWVSDHLPNVLYSQVCDAPDGIVASLVRHFKDDYEERRLYLLVMEELGCIDAIKDCDSLKTAYEQIVRCHHWVYERAGILHRDISVKNLMFRQKNDTIVGVLNDFDLATPATKLDTSKQRTGTWPYLAIELLDPSTWLQPPRHLYRHDLESFFWVLLTLAVDPDKFDMYNILRWSEYHRTLLYHYKNSFLNNGITTTSLDPQYEHLRDWLTHLAYLFDDANRARARLKPSSDVLTSKHAMASYHNFSRALWLKTSEVQNTEILVAICRDPKPALYEFESACSERAHQLMAGKRRRKAVNRNISGLRGQRGETVSNDAQPATQEPFTPAITSDPEPDNVPIEAERVNDSESEGDYGSEQDDVTSNGSDESEIDADEEGFDSEWEEDMDDEEFCSRLIALAAECGDDPRDEDWVPERMRHLKKKRQEMKRPRPKHYKNGPDVASKSERTRSRYRKHIQRQKSLDVYGFTQTVHHACRPDPVSEPTTVSSTPEPGDIHCELQGPYSDGDSDNVEEQHKPTNEPAPEPSNSPDTCCADDASSAGEWNIDEELEETMWRSPACYDHCPGWKELQESINKDLKQKDLPLSKINQLIALRCFSNLRLKGMRWVEASKHVAGAWHEGKGHWFARQLRVLARHYQRLGWLPEEKRGGERKACTILLDEGVKTAARDWLASQKVGSITPRLFQEALNKEILPALHVTTKKPLCERTAQRWLVKLGYQRMTVRKGVYMDGHERDDVKEYQDKVFLPAMAKFEARMTKYKLKNGQLIAVPPVLAPGEKELIALFQDESMFHANEYAPSLWLWEEVSGRLVLFNANGEIIEDACQIIYPGTNGDTWWDHEQLLAQVKQAIQIFEMAHPGCQALFIFDQSCAHASLGPDPQPMKLPNGQPKGLQQVLEERGFDVKGLKAKCKPVCPFENKGCCMARLLSQQDDFANQTLLLEELIRKAGHECIFLPKFHCELNPIEMYWGWCKYCYRQIPKRTFEDAKQAALQCLNSCPTDVIRRFTNHSWRFMDAYRKGLSGNAAAWAVKKQKGHRTVSQRAMLSIEAVLN</sequence>
<dbReference type="PANTHER" id="PTHR35871">
    <property type="entry name" value="EXPRESSED PROTEIN"/>
    <property type="match status" value="1"/>
</dbReference>
<feature type="region of interest" description="Disordered" evidence="1">
    <location>
        <begin position="729"/>
        <end position="819"/>
    </location>
</feature>
<dbReference type="HOGENOM" id="CLU_249247_0_0_1"/>
<dbReference type="STRING" id="1137138.A0A067P6D2"/>
<dbReference type="InterPro" id="IPR000719">
    <property type="entry name" value="Prot_kinase_dom"/>
</dbReference>
<dbReference type="GO" id="GO:0003676">
    <property type="term" value="F:nucleic acid binding"/>
    <property type="evidence" value="ECO:0007669"/>
    <property type="project" value="InterPro"/>
</dbReference>
<dbReference type="SUPFAM" id="SSF56112">
    <property type="entry name" value="Protein kinase-like (PK-like)"/>
    <property type="match status" value="1"/>
</dbReference>
<dbReference type="PROSITE" id="PS50011">
    <property type="entry name" value="PROTEIN_KINASE_DOM"/>
    <property type="match status" value="1"/>
</dbReference>